<evidence type="ECO:0000313" key="3">
    <source>
        <dbReference type="Proteomes" id="UP001595632"/>
    </source>
</evidence>
<keyword evidence="1" id="KW-1133">Transmembrane helix</keyword>
<evidence type="ECO:0000256" key="1">
    <source>
        <dbReference type="SAM" id="Phobius"/>
    </source>
</evidence>
<accession>A0ABV7GPG7</accession>
<reference evidence="3" key="1">
    <citation type="journal article" date="2019" name="Int. J. Syst. Evol. Microbiol.">
        <title>The Global Catalogue of Microorganisms (GCM) 10K type strain sequencing project: providing services to taxonomists for standard genome sequencing and annotation.</title>
        <authorList>
            <consortium name="The Broad Institute Genomics Platform"/>
            <consortium name="The Broad Institute Genome Sequencing Center for Infectious Disease"/>
            <person name="Wu L."/>
            <person name="Ma J."/>
        </authorList>
    </citation>
    <scope>NUCLEOTIDE SEQUENCE [LARGE SCALE GENOMIC DNA]</scope>
    <source>
        <strain evidence="3">KCTC 52366</strain>
    </source>
</reference>
<sequence>MSLRAMGQDLRQTATVGDGLWPMRRLLGAAACSTGLWGASVLLAAPLAAKLLLLAVAVVCWIFVLRRLATGRGG</sequence>
<feature type="transmembrane region" description="Helical" evidence="1">
    <location>
        <begin position="51"/>
        <end position="69"/>
    </location>
</feature>
<keyword evidence="1" id="KW-0472">Membrane</keyword>
<keyword evidence="1" id="KW-0812">Transmembrane</keyword>
<protein>
    <submittedName>
        <fullName evidence="2">Uncharacterized protein</fullName>
    </submittedName>
</protein>
<name>A0ABV7GPG7_9RHOB</name>
<dbReference type="Proteomes" id="UP001595632">
    <property type="component" value="Unassembled WGS sequence"/>
</dbReference>
<evidence type="ECO:0000313" key="2">
    <source>
        <dbReference type="EMBL" id="MFC3142000.1"/>
    </source>
</evidence>
<dbReference type="EMBL" id="JBHRTB010000010">
    <property type="protein sequence ID" value="MFC3142000.1"/>
    <property type="molecule type" value="Genomic_DNA"/>
</dbReference>
<comment type="caution">
    <text evidence="2">The sequence shown here is derived from an EMBL/GenBank/DDBJ whole genome shotgun (WGS) entry which is preliminary data.</text>
</comment>
<organism evidence="2 3">
    <name type="scientific">Psychromarinibacter halotolerans</name>
    <dbReference type="NCBI Taxonomy" id="1775175"/>
    <lineage>
        <taxon>Bacteria</taxon>
        <taxon>Pseudomonadati</taxon>
        <taxon>Pseudomonadota</taxon>
        <taxon>Alphaproteobacteria</taxon>
        <taxon>Rhodobacterales</taxon>
        <taxon>Paracoccaceae</taxon>
        <taxon>Psychromarinibacter</taxon>
    </lineage>
</organism>
<keyword evidence="3" id="KW-1185">Reference proteome</keyword>
<gene>
    <name evidence="2" type="ORF">ACFOGP_04730</name>
</gene>
<dbReference type="RefSeq" id="WP_275631755.1">
    <property type="nucleotide sequence ID" value="NZ_JARGYD010000002.1"/>
</dbReference>
<proteinExistence type="predicted"/>